<gene>
    <name evidence="1" type="ORF">ACFQ3F_06130</name>
</gene>
<protein>
    <submittedName>
        <fullName evidence="1">DUF5691 domain-containing protein</fullName>
    </submittedName>
</protein>
<evidence type="ECO:0000313" key="1">
    <source>
        <dbReference type="EMBL" id="MFD1247360.1"/>
    </source>
</evidence>
<evidence type="ECO:0000313" key="2">
    <source>
        <dbReference type="Proteomes" id="UP001597229"/>
    </source>
</evidence>
<dbReference type="EMBL" id="JBHTLX010000008">
    <property type="protein sequence ID" value="MFD1247360.1"/>
    <property type="molecule type" value="Genomic_DNA"/>
</dbReference>
<comment type="caution">
    <text evidence="1">The sequence shown here is derived from an EMBL/GenBank/DDBJ whole genome shotgun (WGS) entry which is preliminary data.</text>
</comment>
<proteinExistence type="predicted"/>
<dbReference type="InterPro" id="IPR043746">
    <property type="entry name" value="DUF5691"/>
</dbReference>
<sequence length="449" mass="47171">MSAAPTWWQQTTAAALLGTERREPPPLPHDLDIAERPGGTPETALLDAAAVGGALLRVDLPARPASELPAPAPADATPVAPPAAVQLLGLLLDQPPVAARLRPLALEHWLGVAADRGVRVPARTLPRLLALVTQQADLRAAARPVIGERGRWLAGLRPDWAWAIAAEPAPAVRPRLSADDWRALPATARADALPADDLDLLEAALDDRSDKVRRQALALLDAAPTSARATRMAARLRPLLTTTGRLRRGLEIALPTEPDAAGVRDGLTTTRGGSQRDRWLELISAGAPLSVWTDATGKDPAHTWPLITQPAARAGVLRAIRARADVAWAMAAVTDSPDLLAHLPAADQDATALRMLRATKTAAGVAAAVRHVAAPWSPALSATVVDILRHTAPAAGSASLSLPTLAAGLHPSARPAVSAWARAESRWGSLPADLDQYLSFLPAITEAFR</sequence>
<organism evidence="1 2">
    <name type="scientific">Nocardioides ginsengisoli</name>
    <dbReference type="NCBI Taxonomy" id="363868"/>
    <lineage>
        <taxon>Bacteria</taxon>
        <taxon>Bacillati</taxon>
        <taxon>Actinomycetota</taxon>
        <taxon>Actinomycetes</taxon>
        <taxon>Propionibacteriales</taxon>
        <taxon>Nocardioidaceae</taxon>
        <taxon>Nocardioides</taxon>
    </lineage>
</organism>
<dbReference type="Pfam" id="PF18944">
    <property type="entry name" value="DUF5691"/>
    <property type="match status" value="1"/>
</dbReference>
<dbReference type="RefSeq" id="WP_367921405.1">
    <property type="nucleotide sequence ID" value="NZ_BAABAC010000042.1"/>
</dbReference>
<accession>A0ABW3VX78</accession>
<name>A0ABW3VX78_9ACTN</name>
<reference evidence="2" key="1">
    <citation type="journal article" date="2019" name="Int. J. Syst. Evol. Microbiol.">
        <title>The Global Catalogue of Microorganisms (GCM) 10K type strain sequencing project: providing services to taxonomists for standard genome sequencing and annotation.</title>
        <authorList>
            <consortium name="The Broad Institute Genomics Platform"/>
            <consortium name="The Broad Institute Genome Sequencing Center for Infectious Disease"/>
            <person name="Wu L."/>
            <person name="Ma J."/>
        </authorList>
    </citation>
    <scope>NUCLEOTIDE SEQUENCE [LARGE SCALE GENOMIC DNA]</scope>
    <source>
        <strain evidence="2">CCUG 52478</strain>
    </source>
</reference>
<keyword evidence="2" id="KW-1185">Reference proteome</keyword>
<dbReference type="Proteomes" id="UP001597229">
    <property type="component" value="Unassembled WGS sequence"/>
</dbReference>